<accession>A0ABD5UR11</accession>
<name>A0ABD5UR11_9EURY</name>
<organism evidence="2 3">
    <name type="scientific">Halopenitus salinus</name>
    <dbReference type="NCBI Taxonomy" id="1198295"/>
    <lineage>
        <taxon>Archaea</taxon>
        <taxon>Methanobacteriati</taxon>
        <taxon>Methanobacteriota</taxon>
        <taxon>Stenosarchaea group</taxon>
        <taxon>Halobacteria</taxon>
        <taxon>Halobacteriales</taxon>
        <taxon>Haloferacaceae</taxon>
        <taxon>Halopenitus</taxon>
    </lineage>
</organism>
<protein>
    <submittedName>
        <fullName evidence="2">Helix-turn-helix domain-containing protein</fullName>
    </submittedName>
</protein>
<sequence>MNLEEEIRRGEQESERLEYKSKEVGPRKVAKEIAAMSNAVGGAIVLGIREDSHGRPDRIQNVTSSDEIARSISDVLSHYVEPIPQFSTDILDIEGKTQLAILVEGTDNLLSYEHDRIEEPLFPIRRQTEVRYLSGHEVQNYFEERLGTLSENDKEGLLRLPEPEEGISNYFIECPEGHISELCLFTPHYFPDNPHRVMAQLDYIPEERAEHVFAVLDNLFGLSVPECHFTINQSNGAWIGSGYRNFVANLRNREDRYSQSEDSGYQLELYDHDQAVLICDLDIGYPESSLLIYAAPFTSQSGYRHLTVNFLIDGQPVDVRPLIEFAEQSEVNLTTAESVEIPTDGIQRPERIPVDIVERTTRTVEFESDSEASVDGALCKNPFYGKREFLQNKLDIGRVVPLSNYRTLRSFLRDWDRPEDPHEYTTQHFHVTDWDDFTRGIYANVKQVHFSINW</sequence>
<evidence type="ECO:0000259" key="1">
    <source>
        <dbReference type="Pfam" id="PF04326"/>
    </source>
</evidence>
<evidence type="ECO:0000313" key="3">
    <source>
        <dbReference type="Proteomes" id="UP001596296"/>
    </source>
</evidence>
<proteinExistence type="predicted"/>
<evidence type="ECO:0000313" key="2">
    <source>
        <dbReference type="EMBL" id="MFC6891965.1"/>
    </source>
</evidence>
<comment type="caution">
    <text evidence="2">The sequence shown here is derived from an EMBL/GenBank/DDBJ whole genome shotgun (WGS) entry which is preliminary data.</text>
</comment>
<dbReference type="InterPro" id="IPR038461">
    <property type="entry name" value="Schlafen_AlbA_2_dom_sf"/>
</dbReference>
<dbReference type="Proteomes" id="UP001596296">
    <property type="component" value="Unassembled WGS sequence"/>
</dbReference>
<feature type="domain" description="Schlafen AlbA-2" evidence="1">
    <location>
        <begin position="13"/>
        <end position="116"/>
    </location>
</feature>
<dbReference type="AlphaFoldDB" id="A0ABD5UR11"/>
<dbReference type="Gene3D" id="3.30.950.30">
    <property type="entry name" value="Schlafen, AAA domain"/>
    <property type="match status" value="1"/>
</dbReference>
<dbReference type="RefSeq" id="WP_379741199.1">
    <property type="nucleotide sequence ID" value="NZ_JBHSVN010000001.1"/>
</dbReference>
<dbReference type="InterPro" id="IPR007421">
    <property type="entry name" value="Schlafen_AlbA_2_dom"/>
</dbReference>
<reference evidence="2 3" key="1">
    <citation type="journal article" date="2019" name="Int. J. Syst. Evol. Microbiol.">
        <title>The Global Catalogue of Microorganisms (GCM) 10K type strain sequencing project: providing services to taxonomists for standard genome sequencing and annotation.</title>
        <authorList>
            <consortium name="The Broad Institute Genomics Platform"/>
            <consortium name="The Broad Institute Genome Sequencing Center for Infectious Disease"/>
            <person name="Wu L."/>
            <person name="Ma J."/>
        </authorList>
    </citation>
    <scope>NUCLEOTIDE SEQUENCE [LARGE SCALE GENOMIC DNA]</scope>
    <source>
        <strain evidence="2 3">SKJ47</strain>
    </source>
</reference>
<dbReference type="Pfam" id="PF04326">
    <property type="entry name" value="SLFN_AlbA_2"/>
    <property type="match status" value="1"/>
</dbReference>
<gene>
    <name evidence="2" type="ORF">ACFQE9_04960</name>
</gene>
<dbReference type="EMBL" id="JBHSXL010000003">
    <property type="protein sequence ID" value="MFC6891965.1"/>
    <property type="molecule type" value="Genomic_DNA"/>
</dbReference>
<keyword evidence="3" id="KW-1185">Reference proteome</keyword>